<dbReference type="EMBL" id="AP021853">
    <property type="protein sequence ID" value="BBN97777.1"/>
    <property type="molecule type" value="Genomic_DNA"/>
</dbReference>
<name>A0A5K7WTV0_9BACL</name>
<evidence type="ECO:0000313" key="1">
    <source>
        <dbReference type="EMBL" id="BBN97777.1"/>
    </source>
</evidence>
<sequence length="50" mass="5436">MLLLPARLKTLSVRKQNFPNEGVIGGIYSFVPSALNFITQGGLSSPTICW</sequence>
<gene>
    <name evidence="1" type="ORF">St703_04820</name>
</gene>
<reference evidence="1 2" key="1">
    <citation type="submission" date="2019-09" db="EMBL/GenBank/DDBJ databases">
        <title>Complete genome sequence of Sporolactobacillus terrae 70-3.</title>
        <authorList>
            <person name="Tanaka N."/>
            <person name="Shiwa Y."/>
            <person name="Fujita N."/>
            <person name="Tanasupawat S."/>
        </authorList>
    </citation>
    <scope>NUCLEOTIDE SEQUENCE [LARGE SCALE GENOMIC DNA]</scope>
    <source>
        <strain evidence="1 2">70-3</strain>
    </source>
</reference>
<dbReference type="Proteomes" id="UP000326951">
    <property type="component" value="Chromosome"/>
</dbReference>
<accession>A0A5K7WTV0</accession>
<protein>
    <submittedName>
        <fullName evidence="1">Uncharacterized protein</fullName>
    </submittedName>
</protein>
<organism evidence="1 2">
    <name type="scientific">Sporolactobacillus terrae</name>
    <dbReference type="NCBI Taxonomy" id="269673"/>
    <lineage>
        <taxon>Bacteria</taxon>
        <taxon>Bacillati</taxon>
        <taxon>Bacillota</taxon>
        <taxon>Bacilli</taxon>
        <taxon>Bacillales</taxon>
        <taxon>Sporolactobacillaceae</taxon>
        <taxon>Sporolactobacillus</taxon>
    </lineage>
</organism>
<proteinExistence type="predicted"/>
<dbReference type="AlphaFoldDB" id="A0A5K7WTV0"/>
<evidence type="ECO:0000313" key="2">
    <source>
        <dbReference type="Proteomes" id="UP000326951"/>
    </source>
</evidence>